<dbReference type="PANTHER" id="PTHR43321">
    <property type="entry name" value="GLUTAMATE DECARBOXYLASE"/>
    <property type="match status" value="1"/>
</dbReference>
<dbReference type="AlphaFoldDB" id="A0A430B6Q5"/>
<comment type="cofactor">
    <cofactor evidence="1 8 9">
        <name>pyridoxal 5'-phosphate</name>
        <dbReference type="ChEBI" id="CHEBI:597326"/>
    </cofactor>
</comment>
<dbReference type="InterPro" id="IPR002129">
    <property type="entry name" value="PyrdxlP-dep_de-COase"/>
</dbReference>
<evidence type="ECO:0000256" key="2">
    <source>
        <dbReference type="ARBA" id="ARBA00009533"/>
    </source>
</evidence>
<dbReference type="PANTHER" id="PTHR43321:SF3">
    <property type="entry name" value="GLUTAMATE DECARBOXYLASE"/>
    <property type="match status" value="1"/>
</dbReference>
<keyword evidence="4 10" id="KW-0210">Decarboxylase</keyword>
<comment type="catalytic activity">
    <reaction evidence="7 10">
        <text>L-glutamate + H(+) = 4-aminobutanoate + CO2</text>
        <dbReference type="Rhea" id="RHEA:17785"/>
        <dbReference type="ChEBI" id="CHEBI:15378"/>
        <dbReference type="ChEBI" id="CHEBI:16526"/>
        <dbReference type="ChEBI" id="CHEBI:29985"/>
        <dbReference type="ChEBI" id="CHEBI:59888"/>
        <dbReference type="EC" id="4.1.1.15"/>
    </reaction>
</comment>
<keyword evidence="12" id="KW-1185">Reference proteome</keyword>
<evidence type="ECO:0000256" key="7">
    <source>
        <dbReference type="ARBA" id="ARBA00048868"/>
    </source>
</evidence>
<proteinExistence type="inferred from homology"/>
<keyword evidence="5 8" id="KW-0663">Pyridoxal phosphate</keyword>
<comment type="similarity">
    <text evidence="2 9">Belongs to the group II decarboxylase family.</text>
</comment>
<dbReference type="FunFam" id="3.40.640.10:FF:000017">
    <property type="entry name" value="Glutamate decarboxylase"/>
    <property type="match status" value="1"/>
</dbReference>
<evidence type="ECO:0000256" key="9">
    <source>
        <dbReference type="RuleBase" id="RU000382"/>
    </source>
</evidence>
<feature type="modified residue" description="N6-(pyridoxal phosphate)lysine" evidence="8">
    <location>
        <position position="271"/>
    </location>
</feature>
<evidence type="ECO:0000256" key="3">
    <source>
        <dbReference type="ARBA" id="ARBA00012421"/>
    </source>
</evidence>
<evidence type="ECO:0000313" key="12">
    <source>
        <dbReference type="Proteomes" id="UP000288028"/>
    </source>
</evidence>
<dbReference type="Pfam" id="PF00282">
    <property type="entry name" value="Pyridoxal_deC"/>
    <property type="match status" value="1"/>
</dbReference>
<evidence type="ECO:0000313" key="11">
    <source>
        <dbReference type="EMBL" id="RSU15996.1"/>
    </source>
</evidence>
<dbReference type="RefSeq" id="WP_126792998.1">
    <property type="nucleotide sequence ID" value="NZ_CP060720.1"/>
</dbReference>
<dbReference type="NCBIfam" id="TIGR01788">
    <property type="entry name" value="Glu-decarb-GAD"/>
    <property type="match status" value="1"/>
</dbReference>
<dbReference type="EMBL" id="NGKB01000004">
    <property type="protein sequence ID" value="RSU15996.1"/>
    <property type="molecule type" value="Genomic_DNA"/>
</dbReference>
<dbReference type="OrthoDB" id="9803665at2"/>
<evidence type="ECO:0000256" key="10">
    <source>
        <dbReference type="RuleBase" id="RU361171"/>
    </source>
</evidence>
<evidence type="ECO:0000256" key="6">
    <source>
        <dbReference type="ARBA" id="ARBA00023239"/>
    </source>
</evidence>
<dbReference type="EC" id="4.1.1.15" evidence="3 10"/>
<dbReference type="InterPro" id="IPR015424">
    <property type="entry name" value="PyrdxlP-dep_Trfase"/>
</dbReference>
<dbReference type="CDD" id="cd06450">
    <property type="entry name" value="DOPA_deC_like"/>
    <property type="match status" value="1"/>
</dbReference>
<evidence type="ECO:0000256" key="5">
    <source>
        <dbReference type="ARBA" id="ARBA00022898"/>
    </source>
</evidence>
<dbReference type="Proteomes" id="UP000288028">
    <property type="component" value="Unassembled WGS sequence"/>
</dbReference>
<evidence type="ECO:0000256" key="8">
    <source>
        <dbReference type="PIRSR" id="PIRSR602129-50"/>
    </source>
</evidence>
<dbReference type="GO" id="GO:0006538">
    <property type="term" value="P:L-glutamate catabolic process"/>
    <property type="evidence" value="ECO:0007669"/>
    <property type="project" value="TreeGrafter"/>
</dbReference>
<protein>
    <recommendedName>
        <fullName evidence="3 10">Glutamate decarboxylase</fullName>
        <ecNumber evidence="3 10">4.1.1.15</ecNumber>
    </recommendedName>
</protein>
<evidence type="ECO:0000256" key="4">
    <source>
        <dbReference type="ARBA" id="ARBA00022793"/>
    </source>
</evidence>
<evidence type="ECO:0000256" key="1">
    <source>
        <dbReference type="ARBA" id="ARBA00001933"/>
    </source>
</evidence>
<dbReference type="SUPFAM" id="SSF53383">
    <property type="entry name" value="PLP-dependent transferases"/>
    <property type="match status" value="1"/>
</dbReference>
<accession>A0A430B6Q5</accession>
<dbReference type="GeneID" id="95581866"/>
<sequence>MLKNNGQDVPVFGSLFADEQVLLSKLRKEPVSAQVSYRLLKDQLIDEGDARQNLATFCQTYMEPEASQLMGETMEKNAIDKSEYPQTAKVEESCVAILADLWQTPKEYKAIGTSTVGSSEACMLAGMAMKFRWRNKRKERGLSIEGRQPNLVISSGYQVCWEKFCVYWDIELREVPMDKDHLSIDVDQVLDYVDEDTIGIVGILGITYTGKFDDIEKLDKKVTEYNANHEHELVIHVDGASGAMFTPFVDPELPWDFRLKNVVSINTSGHKYGLVYPGIGWILWKDEEYLPKELIFEVSYLGGKMPTMAINFSRSASQIIGQYYNFYRFGYDGYRAIHERTQMVAKEIAKTIEETGLFEMYNKGENIPIVCYALKEDSKVKWNLYDLADRLQMRGWQVPAYPLPKDLDETIIQRIVCRGDLGKSRGIAFIDDFHQCLKELNEAHILFHENRDDTYGFTH</sequence>
<dbReference type="Gene3D" id="3.40.640.10">
    <property type="entry name" value="Type I PLP-dependent aspartate aminotransferase-like (Major domain)"/>
    <property type="match status" value="1"/>
</dbReference>
<dbReference type="Gene3D" id="3.90.1150.160">
    <property type="match status" value="1"/>
</dbReference>
<comment type="caution">
    <text evidence="11">The sequence shown here is derived from an EMBL/GenBank/DDBJ whole genome shotgun (WGS) entry which is preliminary data.</text>
</comment>
<reference evidence="11 12" key="1">
    <citation type="submission" date="2017-05" db="EMBL/GenBank/DDBJ databases">
        <title>Vagococcus spp. assemblies.</title>
        <authorList>
            <person name="Gulvik C.A."/>
        </authorList>
    </citation>
    <scope>NUCLEOTIDE SEQUENCE [LARGE SCALE GENOMIC DNA]</scope>
    <source>
        <strain evidence="11 12">SS1714</strain>
    </source>
</reference>
<dbReference type="GO" id="GO:0030170">
    <property type="term" value="F:pyridoxal phosphate binding"/>
    <property type="evidence" value="ECO:0007669"/>
    <property type="project" value="InterPro"/>
</dbReference>
<name>A0A430B6Q5_9ENTE</name>
<dbReference type="GO" id="GO:0004058">
    <property type="term" value="F:aromatic-L-amino-acid decarboxylase activity"/>
    <property type="evidence" value="ECO:0007669"/>
    <property type="project" value="UniProtKB-ARBA"/>
</dbReference>
<dbReference type="GO" id="GO:0005829">
    <property type="term" value="C:cytosol"/>
    <property type="evidence" value="ECO:0007669"/>
    <property type="project" value="TreeGrafter"/>
</dbReference>
<dbReference type="InterPro" id="IPR015421">
    <property type="entry name" value="PyrdxlP-dep_Trfase_major"/>
</dbReference>
<dbReference type="GO" id="GO:0004351">
    <property type="term" value="F:glutamate decarboxylase activity"/>
    <property type="evidence" value="ECO:0007669"/>
    <property type="project" value="UniProtKB-EC"/>
</dbReference>
<dbReference type="Gene3D" id="4.10.280.50">
    <property type="match status" value="1"/>
</dbReference>
<organism evidence="11 12">
    <name type="scientific">Vagococcus carniphilus</name>
    <dbReference type="NCBI Taxonomy" id="218144"/>
    <lineage>
        <taxon>Bacteria</taxon>
        <taxon>Bacillati</taxon>
        <taxon>Bacillota</taxon>
        <taxon>Bacilli</taxon>
        <taxon>Lactobacillales</taxon>
        <taxon>Enterococcaceae</taxon>
        <taxon>Vagococcus</taxon>
    </lineage>
</organism>
<keyword evidence="6 9" id="KW-0456">Lyase</keyword>
<gene>
    <name evidence="11" type="ORF">CBF28_06085</name>
</gene>
<dbReference type="InterPro" id="IPR010107">
    <property type="entry name" value="Glutamate_decarboxylase"/>
</dbReference>